<protein>
    <recommendedName>
        <fullName evidence="8">Peptidase M48 domain-containing protein</fullName>
    </recommendedName>
</protein>
<keyword evidence="6" id="KW-0482">Metalloprotease</keyword>
<dbReference type="GO" id="GO:0016020">
    <property type="term" value="C:membrane"/>
    <property type="evidence" value="ECO:0007669"/>
    <property type="project" value="TreeGrafter"/>
</dbReference>
<dbReference type="InterPro" id="IPR051156">
    <property type="entry name" value="Mito/Outer_Membr_Metalloprot"/>
</dbReference>
<dbReference type="EMBL" id="UOFL01000212">
    <property type="protein sequence ID" value="VAW81068.1"/>
    <property type="molecule type" value="Genomic_DNA"/>
</dbReference>
<keyword evidence="7" id="KW-0812">Transmembrane</keyword>
<keyword evidence="7" id="KW-1133">Transmembrane helix</keyword>
<evidence type="ECO:0000259" key="8">
    <source>
        <dbReference type="Pfam" id="PF01435"/>
    </source>
</evidence>
<evidence type="ECO:0000256" key="2">
    <source>
        <dbReference type="ARBA" id="ARBA00022670"/>
    </source>
</evidence>
<gene>
    <name evidence="9" type="ORF">MNBD_GAMMA12-3420</name>
</gene>
<dbReference type="InterPro" id="IPR001915">
    <property type="entry name" value="Peptidase_M48"/>
</dbReference>
<dbReference type="GO" id="GO:0046872">
    <property type="term" value="F:metal ion binding"/>
    <property type="evidence" value="ECO:0007669"/>
    <property type="project" value="UniProtKB-KW"/>
</dbReference>
<dbReference type="GO" id="GO:0051603">
    <property type="term" value="P:proteolysis involved in protein catabolic process"/>
    <property type="evidence" value="ECO:0007669"/>
    <property type="project" value="TreeGrafter"/>
</dbReference>
<dbReference type="Pfam" id="PF01435">
    <property type="entry name" value="Peptidase_M48"/>
    <property type="match status" value="1"/>
</dbReference>
<evidence type="ECO:0000256" key="6">
    <source>
        <dbReference type="ARBA" id="ARBA00023049"/>
    </source>
</evidence>
<name>A0A3B0YJD1_9ZZZZ</name>
<comment type="cofactor">
    <cofactor evidence="1">
        <name>Zn(2+)</name>
        <dbReference type="ChEBI" id="CHEBI:29105"/>
    </cofactor>
</comment>
<dbReference type="Gene3D" id="3.30.2010.10">
    <property type="entry name" value="Metalloproteases ('zincins'), catalytic domain"/>
    <property type="match status" value="1"/>
</dbReference>
<sequence>MKYTAKLPPEGINVSQRNHLKDFFVLLTGFIGLILIVVMVLAALADKLVTYIPLDIEKQLFQKMHHLAPIAADPTSERGKVEKYLENLVTKINKGWPTASKKESGTEPAKQKFTIALVQMSTPNAFILPGGHIGVTQGLLRLVKSENGLAMVLAHEMAHQYKRHPLRSLGRGMVVLLALSVFTRSDGSWVVGSLSNSLAKIGFLKFSRDQEREADRLGLTLLLNLYGHNKGSGEFFEAIAKTGKTSLSPIFLQSHPAAPDRLIFLTKPVSGNNDKLVALPQYVIRFAKSNFKTNKQTLKMLQQYK</sequence>
<evidence type="ECO:0000256" key="4">
    <source>
        <dbReference type="ARBA" id="ARBA00022801"/>
    </source>
</evidence>
<evidence type="ECO:0000256" key="1">
    <source>
        <dbReference type="ARBA" id="ARBA00001947"/>
    </source>
</evidence>
<keyword evidence="3" id="KW-0479">Metal-binding</keyword>
<evidence type="ECO:0000256" key="5">
    <source>
        <dbReference type="ARBA" id="ARBA00022833"/>
    </source>
</evidence>
<proteinExistence type="predicted"/>
<keyword evidence="7" id="KW-0472">Membrane</keyword>
<keyword evidence="4" id="KW-0378">Hydrolase</keyword>
<evidence type="ECO:0000313" key="9">
    <source>
        <dbReference type="EMBL" id="VAW81068.1"/>
    </source>
</evidence>
<dbReference type="AlphaFoldDB" id="A0A3B0YJD1"/>
<dbReference type="CDD" id="cd07332">
    <property type="entry name" value="M48C_Oma1_like"/>
    <property type="match status" value="1"/>
</dbReference>
<keyword evidence="5" id="KW-0862">Zinc</keyword>
<keyword evidence="2" id="KW-0645">Protease</keyword>
<evidence type="ECO:0000256" key="7">
    <source>
        <dbReference type="SAM" id="Phobius"/>
    </source>
</evidence>
<dbReference type="PANTHER" id="PTHR22726:SF1">
    <property type="entry name" value="METALLOENDOPEPTIDASE OMA1, MITOCHONDRIAL"/>
    <property type="match status" value="1"/>
</dbReference>
<feature type="transmembrane region" description="Helical" evidence="7">
    <location>
        <begin position="23"/>
        <end position="45"/>
    </location>
</feature>
<evidence type="ECO:0000256" key="3">
    <source>
        <dbReference type="ARBA" id="ARBA00022723"/>
    </source>
</evidence>
<reference evidence="9" key="1">
    <citation type="submission" date="2018-06" db="EMBL/GenBank/DDBJ databases">
        <authorList>
            <person name="Zhirakovskaya E."/>
        </authorList>
    </citation>
    <scope>NUCLEOTIDE SEQUENCE</scope>
</reference>
<dbReference type="GO" id="GO:0004222">
    <property type="term" value="F:metalloendopeptidase activity"/>
    <property type="evidence" value="ECO:0007669"/>
    <property type="project" value="InterPro"/>
</dbReference>
<dbReference type="PANTHER" id="PTHR22726">
    <property type="entry name" value="METALLOENDOPEPTIDASE OMA1"/>
    <property type="match status" value="1"/>
</dbReference>
<organism evidence="9">
    <name type="scientific">hydrothermal vent metagenome</name>
    <dbReference type="NCBI Taxonomy" id="652676"/>
    <lineage>
        <taxon>unclassified sequences</taxon>
        <taxon>metagenomes</taxon>
        <taxon>ecological metagenomes</taxon>
    </lineage>
</organism>
<accession>A0A3B0YJD1</accession>
<feature type="domain" description="Peptidase M48" evidence="8">
    <location>
        <begin position="108"/>
        <end position="267"/>
    </location>
</feature>